<dbReference type="AlphaFoldDB" id="A0A8H6VLP2"/>
<reference evidence="2" key="1">
    <citation type="submission" date="2020-04" db="EMBL/GenBank/DDBJ databases">
        <title>Draft genome resource of the tomato pathogen Pseudocercospora fuligena.</title>
        <authorList>
            <person name="Zaccaron A."/>
        </authorList>
    </citation>
    <scope>NUCLEOTIDE SEQUENCE</scope>
    <source>
        <strain evidence="2">PF001</strain>
    </source>
</reference>
<protein>
    <submittedName>
        <fullName evidence="2">Uncharacterized protein</fullName>
    </submittedName>
</protein>
<dbReference type="OrthoDB" id="3647352at2759"/>
<feature type="region of interest" description="Disordered" evidence="1">
    <location>
        <begin position="1"/>
        <end position="58"/>
    </location>
</feature>
<evidence type="ECO:0000256" key="1">
    <source>
        <dbReference type="SAM" id="MobiDB-lite"/>
    </source>
</evidence>
<accession>A0A8H6VLP2</accession>
<dbReference type="Proteomes" id="UP000660729">
    <property type="component" value="Unassembled WGS sequence"/>
</dbReference>
<name>A0A8H6VLP2_9PEZI</name>
<comment type="caution">
    <text evidence="2">The sequence shown here is derived from an EMBL/GenBank/DDBJ whole genome shotgun (WGS) entry which is preliminary data.</text>
</comment>
<dbReference type="EMBL" id="JABCIY010000112">
    <property type="protein sequence ID" value="KAF7192689.1"/>
    <property type="molecule type" value="Genomic_DNA"/>
</dbReference>
<proteinExistence type="predicted"/>
<organism evidence="2 3">
    <name type="scientific">Pseudocercospora fuligena</name>
    <dbReference type="NCBI Taxonomy" id="685502"/>
    <lineage>
        <taxon>Eukaryota</taxon>
        <taxon>Fungi</taxon>
        <taxon>Dikarya</taxon>
        <taxon>Ascomycota</taxon>
        <taxon>Pezizomycotina</taxon>
        <taxon>Dothideomycetes</taxon>
        <taxon>Dothideomycetidae</taxon>
        <taxon>Mycosphaerellales</taxon>
        <taxon>Mycosphaerellaceae</taxon>
        <taxon>Pseudocercospora</taxon>
    </lineage>
</organism>
<keyword evidence="3" id="KW-1185">Reference proteome</keyword>
<feature type="compositionally biased region" description="Acidic residues" evidence="1">
    <location>
        <begin position="42"/>
        <end position="53"/>
    </location>
</feature>
<evidence type="ECO:0000313" key="2">
    <source>
        <dbReference type="EMBL" id="KAF7192689.1"/>
    </source>
</evidence>
<evidence type="ECO:0000313" key="3">
    <source>
        <dbReference type="Proteomes" id="UP000660729"/>
    </source>
</evidence>
<sequence>MADQVGSLDKSQVSDGISSRKDSIEPSAVADHTRIAETALADSDEEPSSEDEQSQIANDSISMSAHARMVEYFRLKAPSVEETERPRPSLQNLPQEMRDEIYSYLLDADTVKYTPDYKSFCHSSDYSIHGGTAHTYRFHTGLFGVNKEVAANSHKYFLSQNSIVEFKFVCPGIRRLLNICGVPILADHGFDEFEHHSFTIAFFSRRILPRVFDYSDPNAADENQVPDLERNGDWDDEEFAERAEGKAESVCGTVLLLQKDLPKLWEMLRLLFQFNVPPTAPLASEAGHNIILAEISKQIGDMTIAVSRYEENMPPSFAKQRTTDFLQGLSTVTGSGYTLAFHGIDLRDTQQVKLDMAPEIIWLRAREWDVFELLNTMKQQADELTVNGNFEAGECRYRLLQSLTDPDAHWANETQDSHAVTASKLVEHLHFDILLSLAWLLLRHGQTPDALGLFDDISETPNNIDEFNDAFENRLEHFDAITDFMVCADDKPHEVYRAANVALNRLKGLPEDEHVSHDIALLSTKLGLTPPPGTPNILIALARHASWQAILCSLSVFALPFRPFHSKADDLDQTRPAGLKGWQDVKHLAQLTTKEKSEIWWKQRVLGY</sequence>
<gene>
    <name evidence="2" type="ORF">HII31_05961</name>
</gene>